<sequence>MYDDADYTRSQMCLLRCLYSVGGRAYSKQPQICTPHGCLAALLQATHDWLLPPTPFLLTAMSWIVRDPPSPFADNSSKLEDIPPKSDGNTLPPLPIPEAVPLANFLPPPPLRLDLVEEQWSTNPLQIKSTFSTTGTGIQSVTSPVCGMGWTFNLSPDLPAESAFRGRMIRRGGRKLPTRDTNAVRIFASLRLSPAGFQPGTLSIRASFRRDDCVLAVLNVQPYSVLKGQSAISLGRCDIPLPPTPTPTPLDELFIDVNVTIFLQSGPVEDPQKLSVSMTKAIRASLDGNFPVDVKFMLFSRKSGGTSVCKRRPIYASSSILKGRNSLLDSYMNGSRGGDDPPSSGVCQYPYDEDSDLESDLDEDPPHGVPEMSDIIAREDPLSRPLSPVNITDLDTVQSMSPESPSGKTSPVASIFDVASDSSPFSVIPCENSPTKGLGSPPRSEPPDSMFESDKADSPVCDVQAEEYRADTVKPQKKVPAPLLHLALINDVAFRTFRALIVYMYTKEVAFIPLKSSGGRSYNVGDACSPKSMYRLAVKANHEGLKKHAFDNLHSQLTPQNIIAEIFSKFTADYPEIFEMELTVLLNHFTNPAVRDKWERMIDTVVSGHLPCGADILKKITRALRT</sequence>
<comment type="caution">
    <text evidence="2">The sequence shown here is derived from an EMBL/GenBank/DDBJ whole genome shotgun (WGS) entry which is preliminary data.</text>
</comment>
<name>A0AA39JA69_9AGAR</name>
<dbReference type="AlphaFoldDB" id="A0AA39JA69"/>
<evidence type="ECO:0000313" key="3">
    <source>
        <dbReference type="Proteomes" id="UP001175226"/>
    </source>
</evidence>
<reference evidence="2" key="1">
    <citation type="submission" date="2023-06" db="EMBL/GenBank/DDBJ databases">
        <authorList>
            <consortium name="Lawrence Berkeley National Laboratory"/>
            <person name="Ahrendt S."/>
            <person name="Sahu N."/>
            <person name="Indic B."/>
            <person name="Wong-Bajracharya J."/>
            <person name="Merenyi Z."/>
            <person name="Ke H.-M."/>
            <person name="Monk M."/>
            <person name="Kocsube S."/>
            <person name="Drula E."/>
            <person name="Lipzen A."/>
            <person name="Balint B."/>
            <person name="Henrissat B."/>
            <person name="Andreopoulos B."/>
            <person name="Martin F.M."/>
            <person name="Harder C.B."/>
            <person name="Rigling D."/>
            <person name="Ford K.L."/>
            <person name="Foster G.D."/>
            <person name="Pangilinan J."/>
            <person name="Papanicolaou A."/>
            <person name="Barry K."/>
            <person name="LaButti K."/>
            <person name="Viragh M."/>
            <person name="Koriabine M."/>
            <person name="Yan M."/>
            <person name="Riley R."/>
            <person name="Champramary S."/>
            <person name="Plett K.L."/>
            <person name="Tsai I.J."/>
            <person name="Slot J."/>
            <person name="Sipos G."/>
            <person name="Plett J."/>
            <person name="Nagy L.G."/>
            <person name="Grigoriev I.V."/>
        </authorList>
    </citation>
    <scope>NUCLEOTIDE SEQUENCE</scope>
    <source>
        <strain evidence="2">FPL87.14</strain>
    </source>
</reference>
<organism evidence="2 3">
    <name type="scientific">Armillaria borealis</name>
    <dbReference type="NCBI Taxonomy" id="47425"/>
    <lineage>
        <taxon>Eukaryota</taxon>
        <taxon>Fungi</taxon>
        <taxon>Dikarya</taxon>
        <taxon>Basidiomycota</taxon>
        <taxon>Agaricomycotina</taxon>
        <taxon>Agaricomycetes</taxon>
        <taxon>Agaricomycetidae</taxon>
        <taxon>Agaricales</taxon>
        <taxon>Marasmiineae</taxon>
        <taxon>Physalacriaceae</taxon>
        <taxon>Armillaria</taxon>
    </lineage>
</organism>
<accession>A0AA39JA69</accession>
<proteinExistence type="predicted"/>
<protein>
    <recommendedName>
        <fullName evidence="4">BTB domain-containing protein</fullName>
    </recommendedName>
</protein>
<dbReference type="Proteomes" id="UP001175226">
    <property type="component" value="Unassembled WGS sequence"/>
</dbReference>
<keyword evidence="3" id="KW-1185">Reference proteome</keyword>
<feature type="region of interest" description="Disordered" evidence="1">
    <location>
        <begin position="331"/>
        <end position="372"/>
    </location>
</feature>
<evidence type="ECO:0000256" key="1">
    <source>
        <dbReference type="SAM" id="MobiDB-lite"/>
    </source>
</evidence>
<evidence type="ECO:0008006" key="4">
    <source>
        <dbReference type="Google" id="ProtNLM"/>
    </source>
</evidence>
<dbReference type="EMBL" id="JAUEPT010000044">
    <property type="protein sequence ID" value="KAK0438222.1"/>
    <property type="molecule type" value="Genomic_DNA"/>
</dbReference>
<feature type="region of interest" description="Disordered" evidence="1">
    <location>
        <begin position="430"/>
        <end position="456"/>
    </location>
</feature>
<feature type="compositionally biased region" description="Acidic residues" evidence="1">
    <location>
        <begin position="351"/>
        <end position="363"/>
    </location>
</feature>
<evidence type="ECO:0000313" key="2">
    <source>
        <dbReference type="EMBL" id="KAK0438222.1"/>
    </source>
</evidence>
<gene>
    <name evidence="2" type="ORF">EV421DRAFT_972850</name>
</gene>